<dbReference type="SUPFAM" id="SSF52777">
    <property type="entry name" value="CoA-dependent acyltransferases"/>
    <property type="match status" value="2"/>
</dbReference>
<gene>
    <name evidence="6" type="ORF">E4K67_05660</name>
</gene>
<dbReference type="InterPro" id="IPR036736">
    <property type="entry name" value="ACP-like_sf"/>
</dbReference>
<dbReference type="Gene3D" id="3.40.50.720">
    <property type="entry name" value="NAD(P)-binding Rossmann-like Domain"/>
    <property type="match status" value="1"/>
</dbReference>
<dbReference type="PROSITE" id="PS00455">
    <property type="entry name" value="AMP_BINDING"/>
    <property type="match status" value="1"/>
</dbReference>
<dbReference type="Proteomes" id="UP000298460">
    <property type="component" value="Unassembled WGS sequence"/>
</dbReference>
<keyword evidence="2" id="KW-0596">Phosphopantetheine</keyword>
<sequence length="1438" mass="165755">MKYFEFTQPQIGIWETERFFEGTSIGSIGGTLLINEDLDFELWEKAINKIIEKNDSVRLRIKVIDEQPVQYLMDYQYNKLEFVDLTGKTKDEQDSWISKKMEIPFEKADSDLFEFVMIKAWNGKQGYFIKFHHTIADGWTISLLGTQTMEFYRQIKNFTALCDEAKPSYIEYILSEQEYLNSAKFQKDREYWLNKFKDRPNISAIKIRNKDFYSSKANRLTFIVDGEEAIDISNYCKEYSTSPAVLFEAVLSIYISRFLDIQDMVIGTLVLNRSGVREKETTGMFVSTVPMKIQIDDFGSFNDLCKRISAEHMSVFRHQRYPYNLILSEVRKKHKITENLFDITVSYQNAKISKSNVGYDFKTSWYFSGHLSEQLQLHIDDRDDSGVFVLHYDYLTELFTEDEINNLHKRITLLLAQGINYEDIKICEMELVDEKERHQLLYEFNDTYADYPRDKCIHQLFEEQVERSPDNIAVVFGNTKFTYQEINRKANALAKMIRKKGEKTKGVVGLMLNRSENILITQLGILKSGANFLPIDPLYPEERVNYMLQDSCASVVITSREISKKFKSGIAVNIVYIEDIEFEEPVVENFENINTPNDTAYLIYTSGSSGKPKGTIITHKGAVNFCNNNKNNIYTGIISEMLKRFVSVTTISFDIFVTESLLPLINGLTVVMANEDEQNNQIMLNQLIIKNEVEILQTTPTRMKLLLADKDNLQYLQKLKVIILGGETFPVSLYGQLNKLTKAKIFNIYGPTEATVWSTKAEVVSEDNITIGKPMANTQILILDKYLKPVPVGKNGDIYIGGDGLAAGYYKRPELTEEMFIKNPYFKSSKIYRTGDIGYWRDNGEIVHLGRSDFQVKIRGIRIELGEIEDAIHKSGFVKQTVVSANLDKRGNLYLCAYYVSSEGICINDMRSFLNKSLPEYMIPAYFLRMESIPLSPNWKVDRKALPAPILEEIRTKEYVAPRNELERKLADILCGLFEAESISIDDHFFHDLGGNSFTIIRYQTLAETQDISIKTKEVFEYPTIRLLSANLGGQVVETLNDDRNYGRISNNFRCFMNKNEMKNVFLTGATGYLGSHLLSQLMENTEVGIFCLVRDGNRFIDSLKYYFGDAYRKEIGERIILIVGNLNKPQFGLNFEEYEELLQSVDTVIHAAANVRHFGIWDEFYKTNVLGTKEIIAFSLKSNSKLHHVSTTTVSGDGLVKQNRNNPLFDEGSLFIGQDYKSNVYIHSKYLAEKEVIDALDNGLDACIYRVGNVMWRDCDGVFQQNVKENGFINRIAAFKKLNAVPYALLLKTIDFTPVDRCAEAIIKLVRTTDKCEIYHIFNDNQISYRKMLKMANVDYRMKSFKGFVKLVNADMQDENIGILNLYLNEIKEYMNKMSVHVENKKTREALARVGFVWNKPDKNYFDKFFKTCGKYSLNHFLSPSEYCARYFSNAEL</sequence>
<dbReference type="InterPro" id="IPR020845">
    <property type="entry name" value="AMP-binding_CS"/>
</dbReference>
<dbReference type="OrthoDB" id="9778383at2"/>
<dbReference type="InterPro" id="IPR036291">
    <property type="entry name" value="NAD(P)-bd_dom_sf"/>
</dbReference>
<dbReference type="GO" id="GO:0016874">
    <property type="term" value="F:ligase activity"/>
    <property type="evidence" value="ECO:0007669"/>
    <property type="project" value="UniProtKB-KW"/>
</dbReference>
<dbReference type="PANTHER" id="PTHR44845:SF6">
    <property type="entry name" value="BETA-ALANINE-ACTIVATING ENZYME"/>
    <property type="match status" value="1"/>
</dbReference>
<dbReference type="Gene3D" id="3.30.300.30">
    <property type="match status" value="1"/>
</dbReference>
<accession>A0A4Z0RA34</accession>
<evidence type="ECO:0000256" key="3">
    <source>
        <dbReference type="ARBA" id="ARBA00022553"/>
    </source>
</evidence>
<proteinExistence type="predicted"/>
<evidence type="ECO:0000256" key="1">
    <source>
        <dbReference type="ARBA" id="ARBA00001957"/>
    </source>
</evidence>
<evidence type="ECO:0000313" key="7">
    <source>
        <dbReference type="Proteomes" id="UP000298460"/>
    </source>
</evidence>
<protein>
    <submittedName>
        <fullName evidence="6">Amino acid adenylation domain-containing protein</fullName>
    </submittedName>
</protein>
<comment type="caution">
    <text evidence="6">The sequence shown here is derived from an EMBL/GenBank/DDBJ whole genome shotgun (WGS) entry which is preliminary data.</text>
</comment>
<dbReference type="GO" id="GO:0008610">
    <property type="term" value="P:lipid biosynthetic process"/>
    <property type="evidence" value="ECO:0007669"/>
    <property type="project" value="UniProtKB-ARBA"/>
</dbReference>
<evidence type="ECO:0000313" key="6">
    <source>
        <dbReference type="EMBL" id="TGE38957.1"/>
    </source>
</evidence>
<dbReference type="FunFam" id="3.40.50.980:FF:000001">
    <property type="entry name" value="Non-ribosomal peptide synthetase"/>
    <property type="match status" value="1"/>
</dbReference>
<keyword evidence="7" id="KW-1185">Reference proteome</keyword>
<evidence type="ECO:0000256" key="4">
    <source>
        <dbReference type="ARBA" id="ARBA00022598"/>
    </source>
</evidence>
<dbReference type="Pfam" id="PF00668">
    <property type="entry name" value="Condensation"/>
    <property type="match status" value="1"/>
</dbReference>
<dbReference type="RefSeq" id="WP_135545452.1">
    <property type="nucleotide sequence ID" value="NZ_SPQQ01000002.1"/>
</dbReference>
<dbReference type="SUPFAM" id="SSF47336">
    <property type="entry name" value="ACP-like"/>
    <property type="match status" value="1"/>
</dbReference>
<dbReference type="InterPro" id="IPR001242">
    <property type="entry name" value="Condensation_dom"/>
</dbReference>
<dbReference type="Gene3D" id="1.10.1200.10">
    <property type="entry name" value="ACP-like"/>
    <property type="match status" value="1"/>
</dbReference>
<dbReference type="Gene3D" id="3.30.559.30">
    <property type="entry name" value="Nonribosomal peptide synthetase, condensation domain"/>
    <property type="match status" value="1"/>
</dbReference>
<evidence type="ECO:0000256" key="2">
    <source>
        <dbReference type="ARBA" id="ARBA00022450"/>
    </source>
</evidence>
<keyword evidence="4" id="KW-0436">Ligase</keyword>
<dbReference type="NCBIfam" id="TIGR01733">
    <property type="entry name" value="AA-adenyl-dom"/>
    <property type="match status" value="1"/>
</dbReference>
<dbReference type="InterPro" id="IPR000873">
    <property type="entry name" value="AMP-dep_synth/lig_dom"/>
</dbReference>
<evidence type="ECO:0000259" key="5">
    <source>
        <dbReference type="PROSITE" id="PS50075"/>
    </source>
</evidence>
<keyword evidence="3" id="KW-0597">Phosphoprotein</keyword>
<dbReference type="InterPro" id="IPR013120">
    <property type="entry name" value="FAR_NAD-bd"/>
</dbReference>
<dbReference type="EMBL" id="SPQQ01000002">
    <property type="protein sequence ID" value="TGE38957.1"/>
    <property type="molecule type" value="Genomic_DNA"/>
</dbReference>
<dbReference type="PANTHER" id="PTHR44845">
    <property type="entry name" value="CARRIER DOMAIN-CONTAINING PROTEIN"/>
    <property type="match status" value="1"/>
</dbReference>
<comment type="cofactor">
    <cofactor evidence="1">
        <name>pantetheine 4'-phosphate</name>
        <dbReference type="ChEBI" id="CHEBI:47942"/>
    </cofactor>
</comment>
<organism evidence="6 7">
    <name type="scientific">Desulfosporosinus fructosivorans</name>
    <dbReference type="NCBI Taxonomy" id="2018669"/>
    <lineage>
        <taxon>Bacteria</taxon>
        <taxon>Bacillati</taxon>
        <taxon>Bacillota</taxon>
        <taxon>Clostridia</taxon>
        <taxon>Eubacteriales</taxon>
        <taxon>Desulfitobacteriaceae</taxon>
        <taxon>Desulfosporosinus</taxon>
    </lineage>
</organism>
<dbReference type="InterPro" id="IPR023213">
    <property type="entry name" value="CAT-like_dom_sf"/>
</dbReference>
<dbReference type="Gene3D" id="2.30.38.10">
    <property type="entry name" value="Luciferase, Domain 3"/>
    <property type="match status" value="1"/>
</dbReference>
<dbReference type="InterPro" id="IPR045851">
    <property type="entry name" value="AMP-bd_C_sf"/>
</dbReference>
<dbReference type="PROSITE" id="PS50075">
    <property type="entry name" value="CARRIER"/>
    <property type="match status" value="1"/>
</dbReference>
<dbReference type="InterPro" id="IPR010071">
    <property type="entry name" value="AA_adenyl_dom"/>
</dbReference>
<dbReference type="SUPFAM" id="SSF56801">
    <property type="entry name" value="Acetyl-CoA synthetase-like"/>
    <property type="match status" value="1"/>
</dbReference>
<dbReference type="SUPFAM" id="SSF51735">
    <property type="entry name" value="NAD(P)-binding Rossmann-fold domains"/>
    <property type="match status" value="1"/>
</dbReference>
<dbReference type="Pfam" id="PF00501">
    <property type="entry name" value="AMP-binding"/>
    <property type="match status" value="1"/>
</dbReference>
<dbReference type="Pfam" id="PF07993">
    <property type="entry name" value="NAD_binding_4"/>
    <property type="match status" value="1"/>
</dbReference>
<reference evidence="6 7" key="1">
    <citation type="submission" date="2019-03" db="EMBL/GenBank/DDBJ databases">
        <title>Draft Genome Sequence of Desulfosporosinus fructosivorans Strain 63.6F, Isolated from Marine Sediment in the Baltic Sea.</title>
        <authorList>
            <person name="Hausmann B."/>
            <person name="Vandieken V."/>
            <person name="Pjevac P."/>
            <person name="Schreck K."/>
            <person name="Herbold C.W."/>
            <person name="Loy A."/>
        </authorList>
    </citation>
    <scope>NUCLEOTIDE SEQUENCE [LARGE SCALE GENOMIC DNA]</scope>
    <source>
        <strain evidence="6 7">63.6F</strain>
    </source>
</reference>
<name>A0A4Z0RA34_9FIRM</name>
<dbReference type="InterPro" id="IPR009081">
    <property type="entry name" value="PP-bd_ACP"/>
</dbReference>
<feature type="domain" description="Carrier" evidence="5">
    <location>
        <begin position="961"/>
        <end position="1036"/>
    </location>
</feature>
<dbReference type="Pfam" id="PF00550">
    <property type="entry name" value="PP-binding"/>
    <property type="match status" value="1"/>
</dbReference>
<dbReference type="Gene3D" id="3.30.559.10">
    <property type="entry name" value="Chloramphenicol acetyltransferase-like domain"/>
    <property type="match status" value="1"/>
</dbReference>
<dbReference type="Gene3D" id="3.40.50.980">
    <property type="match status" value="2"/>
</dbReference>